<comment type="similarity">
    <text evidence="2 6">Belongs to the plant self-incompatibility (S1) protein family.</text>
</comment>
<feature type="chain" id="PRO_5045003152" description="S-protein homolog" evidence="6">
    <location>
        <begin position="32"/>
        <end position="144"/>
    </location>
</feature>
<evidence type="ECO:0000313" key="7">
    <source>
        <dbReference type="EMBL" id="KAK8508644.1"/>
    </source>
</evidence>
<proteinExistence type="inferred from homology"/>
<comment type="subcellular location">
    <subcellularLocation>
        <location evidence="1 6">Secreted</location>
    </subcellularLocation>
</comment>
<dbReference type="InterPro" id="IPR010264">
    <property type="entry name" value="Self-incomp_S1"/>
</dbReference>
<keyword evidence="5 6" id="KW-0732">Signal</keyword>
<dbReference type="Proteomes" id="UP001472677">
    <property type="component" value="Unassembled WGS sequence"/>
</dbReference>
<keyword evidence="3 6" id="KW-0713">Self-incompatibility</keyword>
<evidence type="ECO:0000256" key="1">
    <source>
        <dbReference type="ARBA" id="ARBA00004613"/>
    </source>
</evidence>
<dbReference type="PANTHER" id="PTHR31232">
    <property type="match status" value="1"/>
</dbReference>
<evidence type="ECO:0000256" key="6">
    <source>
        <dbReference type="RuleBase" id="RU367044"/>
    </source>
</evidence>
<accession>A0ABR2BP23</accession>
<feature type="signal peptide" evidence="6">
    <location>
        <begin position="1"/>
        <end position="31"/>
    </location>
</feature>
<gene>
    <name evidence="7" type="ORF">V6N12_032641</name>
</gene>
<reference evidence="7 8" key="1">
    <citation type="journal article" date="2024" name="G3 (Bethesda)">
        <title>Genome assembly of Hibiscus sabdariffa L. provides insights into metabolisms of medicinal natural products.</title>
        <authorList>
            <person name="Kim T."/>
        </authorList>
    </citation>
    <scope>NUCLEOTIDE SEQUENCE [LARGE SCALE GENOMIC DNA]</scope>
    <source>
        <strain evidence="7">TK-2024</strain>
        <tissue evidence="7">Old leaves</tissue>
    </source>
</reference>
<dbReference type="EMBL" id="JBBPBM010000098">
    <property type="protein sequence ID" value="KAK8508644.1"/>
    <property type="molecule type" value="Genomic_DNA"/>
</dbReference>
<organism evidence="7 8">
    <name type="scientific">Hibiscus sabdariffa</name>
    <name type="common">roselle</name>
    <dbReference type="NCBI Taxonomy" id="183260"/>
    <lineage>
        <taxon>Eukaryota</taxon>
        <taxon>Viridiplantae</taxon>
        <taxon>Streptophyta</taxon>
        <taxon>Embryophyta</taxon>
        <taxon>Tracheophyta</taxon>
        <taxon>Spermatophyta</taxon>
        <taxon>Magnoliopsida</taxon>
        <taxon>eudicotyledons</taxon>
        <taxon>Gunneridae</taxon>
        <taxon>Pentapetalae</taxon>
        <taxon>rosids</taxon>
        <taxon>malvids</taxon>
        <taxon>Malvales</taxon>
        <taxon>Malvaceae</taxon>
        <taxon>Malvoideae</taxon>
        <taxon>Hibiscus</taxon>
    </lineage>
</organism>
<name>A0ABR2BP23_9ROSI</name>
<dbReference type="Pfam" id="PF05938">
    <property type="entry name" value="Self-incomp_S1"/>
    <property type="match status" value="1"/>
</dbReference>
<keyword evidence="4 6" id="KW-0964">Secreted</keyword>
<evidence type="ECO:0000256" key="4">
    <source>
        <dbReference type="ARBA" id="ARBA00022525"/>
    </source>
</evidence>
<evidence type="ECO:0000313" key="8">
    <source>
        <dbReference type="Proteomes" id="UP001472677"/>
    </source>
</evidence>
<evidence type="ECO:0000256" key="3">
    <source>
        <dbReference type="ARBA" id="ARBA00022471"/>
    </source>
</evidence>
<evidence type="ECO:0000256" key="2">
    <source>
        <dbReference type="ARBA" id="ARBA00005581"/>
    </source>
</evidence>
<protein>
    <recommendedName>
        <fullName evidence="6">S-protein homolog</fullName>
    </recommendedName>
</protein>
<keyword evidence="8" id="KW-1185">Reference proteome</keyword>
<dbReference type="PANTHER" id="PTHR31232:SF149">
    <property type="entry name" value="S-PROTEIN HOMOLOG"/>
    <property type="match status" value="1"/>
</dbReference>
<sequence>MPFRLPSETNMNPLLIILLLFLTSFLAVSRAGFLRDKTHVLIYNDLAPGTDLVVHCKSKDDDLGVRHVAYGNDFEFHFRPSFWGTTLFYCSMQWNGTTYRFDIYKESRDSSLCSRCLWKIRTTGPCFVNYQTCYPWRPQIDQLH</sequence>
<comment type="caution">
    <text evidence="7">The sequence shown here is derived from an EMBL/GenBank/DDBJ whole genome shotgun (WGS) entry which is preliminary data.</text>
</comment>
<evidence type="ECO:0000256" key="5">
    <source>
        <dbReference type="ARBA" id="ARBA00022729"/>
    </source>
</evidence>